<accession>D0LVC0</accession>
<dbReference type="GO" id="GO:0016887">
    <property type="term" value="F:ATP hydrolysis activity"/>
    <property type="evidence" value="ECO:0007669"/>
    <property type="project" value="InterPro"/>
</dbReference>
<dbReference type="GO" id="GO:0005524">
    <property type="term" value="F:ATP binding"/>
    <property type="evidence" value="ECO:0007669"/>
    <property type="project" value="InterPro"/>
</dbReference>
<dbReference type="STRING" id="502025.Hoch_4992"/>
<dbReference type="eggNOG" id="COG1106">
    <property type="taxonomic scope" value="Bacteria"/>
</dbReference>
<dbReference type="OrthoDB" id="5488497at2"/>
<evidence type="ECO:0000313" key="3">
    <source>
        <dbReference type="Proteomes" id="UP000001880"/>
    </source>
</evidence>
<keyword evidence="3" id="KW-1185">Reference proteome</keyword>
<dbReference type="InterPro" id="IPR051396">
    <property type="entry name" value="Bact_Antivir_Def_Nuclease"/>
</dbReference>
<protein>
    <recommendedName>
        <fullName evidence="1">ATPase AAA-type core domain-containing protein</fullName>
    </recommendedName>
</protein>
<dbReference type="RefSeq" id="WP_012830073.1">
    <property type="nucleotide sequence ID" value="NC_013440.1"/>
</dbReference>
<feature type="domain" description="ATPase AAA-type core" evidence="1">
    <location>
        <begin position="25"/>
        <end position="332"/>
    </location>
</feature>
<evidence type="ECO:0000259" key="1">
    <source>
        <dbReference type="Pfam" id="PF13304"/>
    </source>
</evidence>
<gene>
    <name evidence="2" type="ordered locus">Hoch_4992</name>
</gene>
<dbReference type="Gene3D" id="3.40.50.300">
    <property type="entry name" value="P-loop containing nucleotide triphosphate hydrolases"/>
    <property type="match status" value="1"/>
</dbReference>
<dbReference type="InterPro" id="IPR027417">
    <property type="entry name" value="P-loop_NTPase"/>
</dbReference>
<name>D0LVC0_HALO1</name>
<proteinExistence type="predicted"/>
<dbReference type="EMBL" id="CP001804">
    <property type="protein sequence ID" value="ACY17481.1"/>
    <property type="molecule type" value="Genomic_DNA"/>
</dbReference>
<dbReference type="PANTHER" id="PTHR43581:SF4">
    <property type="entry name" value="ATP_GTP PHOSPHATASE"/>
    <property type="match status" value="1"/>
</dbReference>
<dbReference type="Pfam" id="PF13304">
    <property type="entry name" value="AAA_21"/>
    <property type="match status" value="1"/>
</dbReference>
<evidence type="ECO:0000313" key="2">
    <source>
        <dbReference type="EMBL" id="ACY17481.1"/>
    </source>
</evidence>
<organism evidence="2 3">
    <name type="scientific">Haliangium ochraceum (strain DSM 14365 / JCM 11303 / SMP-2)</name>
    <dbReference type="NCBI Taxonomy" id="502025"/>
    <lineage>
        <taxon>Bacteria</taxon>
        <taxon>Pseudomonadati</taxon>
        <taxon>Myxococcota</taxon>
        <taxon>Polyangia</taxon>
        <taxon>Haliangiales</taxon>
        <taxon>Kofleriaceae</taxon>
        <taxon>Haliangium</taxon>
    </lineage>
</organism>
<dbReference type="AlphaFoldDB" id="D0LVC0"/>
<sequence length="380" mass="41935">MRITAFWAKGFRSFDDMHLDGLGAFNIFYGPNGVGKSNILAAMKTLFGQLAWRSEAARGFRLIASPEPFDGSEQVVGARDRSHFRASGKLVLGRSDDDPVDGELWPKRRELLVEVTYDWFKNAVAVPILEVSQPGAAPNSPARMAFDLLLREQDDELVGRVQALVHAVAGRLFALIGADRVPRPELLSRQQNDIPAILAAGRLREGLFRASTHPEPSVRHRFKRLQALLAGPPLNRQPFELVHDAQSGAVELVESAFESPRTPAEVPLDLIGLGVTQIYSILGQILLRDARAVAIEDPEAHLHAPSTGMHLRQMLERLVAENYIDQLFLTTHTGLFNLDPDGYFDVSLGSRGTTQIARKPFSQLNGARYPTDEITIPGDL</sequence>
<dbReference type="HOGENOM" id="CLU_727181_0_0_7"/>
<reference evidence="2 3" key="1">
    <citation type="journal article" date="2010" name="Stand. Genomic Sci.">
        <title>Complete genome sequence of Haliangium ochraceum type strain (SMP-2).</title>
        <authorList>
            <consortium name="US DOE Joint Genome Institute (JGI-PGF)"/>
            <person name="Ivanova N."/>
            <person name="Daum C."/>
            <person name="Lang E."/>
            <person name="Abt B."/>
            <person name="Kopitz M."/>
            <person name="Saunders E."/>
            <person name="Lapidus A."/>
            <person name="Lucas S."/>
            <person name="Glavina Del Rio T."/>
            <person name="Nolan M."/>
            <person name="Tice H."/>
            <person name="Copeland A."/>
            <person name="Cheng J.F."/>
            <person name="Chen F."/>
            <person name="Bruce D."/>
            <person name="Goodwin L."/>
            <person name="Pitluck S."/>
            <person name="Mavromatis K."/>
            <person name="Pati A."/>
            <person name="Mikhailova N."/>
            <person name="Chen A."/>
            <person name="Palaniappan K."/>
            <person name="Land M."/>
            <person name="Hauser L."/>
            <person name="Chang Y.J."/>
            <person name="Jeffries C.D."/>
            <person name="Detter J.C."/>
            <person name="Brettin T."/>
            <person name="Rohde M."/>
            <person name="Goker M."/>
            <person name="Bristow J."/>
            <person name="Markowitz V."/>
            <person name="Eisen J.A."/>
            <person name="Hugenholtz P."/>
            <person name="Kyrpides N.C."/>
            <person name="Klenk H.P."/>
        </authorList>
    </citation>
    <scope>NUCLEOTIDE SEQUENCE [LARGE SCALE GENOMIC DNA]</scope>
    <source>
        <strain evidence="3">DSM 14365 / CIP 107738 / JCM 11303 / AJ 13395 / SMP-2</strain>
    </source>
</reference>
<dbReference type="PANTHER" id="PTHR43581">
    <property type="entry name" value="ATP/GTP PHOSPHATASE"/>
    <property type="match status" value="1"/>
</dbReference>
<dbReference type="InterPro" id="IPR003959">
    <property type="entry name" value="ATPase_AAA_core"/>
</dbReference>
<dbReference type="SUPFAM" id="SSF52540">
    <property type="entry name" value="P-loop containing nucleoside triphosphate hydrolases"/>
    <property type="match status" value="1"/>
</dbReference>
<dbReference type="Proteomes" id="UP000001880">
    <property type="component" value="Chromosome"/>
</dbReference>
<dbReference type="KEGG" id="hoh:Hoch_4992"/>